<evidence type="ECO:0000256" key="4">
    <source>
        <dbReference type="SAM" id="MobiDB-lite"/>
    </source>
</evidence>
<dbReference type="Gene3D" id="3.40.50.300">
    <property type="entry name" value="P-loop containing nucleotide triphosphate hydrolases"/>
    <property type="match status" value="1"/>
</dbReference>
<proteinExistence type="predicted"/>
<name>A0A2Z4Y2M8_SUMC1</name>
<dbReference type="EMBL" id="CP030759">
    <property type="protein sequence ID" value="AXA34992.1"/>
    <property type="molecule type" value="Genomic_DNA"/>
</dbReference>
<dbReference type="SMART" id="SM00382">
    <property type="entry name" value="AAA"/>
    <property type="match status" value="1"/>
</dbReference>
<feature type="domain" description="ABC transporter" evidence="5">
    <location>
        <begin position="4"/>
        <end position="236"/>
    </location>
</feature>
<dbReference type="GO" id="GO:0043190">
    <property type="term" value="C:ATP-binding cassette (ABC) transporter complex"/>
    <property type="evidence" value="ECO:0007669"/>
    <property type="project" value="InterPro"/>
</dbReference>
<keyword evidence="3 6" id="KW-0067">ATP-binding</keyword>
<reference evidence="6 7" key="1">
    <citation type="submission" date="2018-05" db="EMBL/GenBank/DDBJ databases">
        <title>A metagenomic window into the 2 km-deep terrestrial subsurface aquifer revealed taxonomically and functionally diverse microbial community comprising novel uncultured bacterial lineages.</title>
        <authorList>
            <person name="Kadnikov V.V."/>
            <person name="Mardanov A.V."/>
            <person name="Beletsky A.V."/>
            <person name="Banks D."/>
            <person name="Pimenov N.V."/>
            <person name="Frank Y.A."/>
            <person name="Karnachuk O.V."/>
            <person name="Ravin N.V."/>
        </authorList>
    </citation>
    <scope>NUCLEOTIDE SEQUENCE [LARGE SCALE GENOMIC DNA]</scope>
    <source>
        <strain evidence="6">BY</strain>
    </source>
</reference>
<evidence type="ECO:0000313" key="7">
    <source>
        <dbReference type="Proteomes" id="UP000262583"/>
    </source>
</evidence>
<gene>
    <name evidence="6" type="ORF">BRCON_0215</name>
</gene>
<dbReference type="NCBIfam" id="TIGR04406">
    <property type="entry name" value="LPS_export_lptB"/>
    <property type="match status" value="1"/>
</dbReference>
<organism evidence="6 7">
    <name type="scientific">Sumerlaea chitinivorans</name>
    <dbReference type="NCBI Taxonomy" id="2250252"/>
    <lineage>
        <taxon>Bacteria</taxon>
        <taxon>Candidatus Sumerlaeota</taxon>
        <taxon>Candidatus Sumerlaeia</taxon>
        <taxon>Candidatus Sumerlaeales</taxon>
        <taxon>Candidatus Sumerlaeaceae</taxon>
        <taxon>Candidatus Sumerlaea</taxon>
    </lineage>
</organism>
<dbReference type="GO" id="GO:0055085">
    <property type="term" value="P:transmembrane transport"/>
    <property type="evidence" value="ECO:0007669"/>
    <property type="project" value="InterPro"/>
</dbReference>
<dbReference type="InterPro" id="IPR003439">
    <property type="entry name" value="ABC_transporter-like_ATP-bd"/>
</dbReference>
<sequence length="272" mass="30663">MSRLATESLVKEFSGRRVVDGVSLELRKGEIVGLLGANGAGKSTTFNMIVGFLRPTSGRILLNDQDITGLPMHHRARLGIGYLAQDMSIFRKLTVEENILAILETTKLPREKQRERLEMLLEELGIAHLAKSRAYTLSGGERRRVEIARALVHEPDFILLDEPFSGVDPKAVEELQDIIFHMQARGLGVLITDHNVRETLSVTDRSYIIFEGRVMLSGTAEELVNSPEARKYYLGERFYMDVSRIEQRKRELTHKTSLPPLKADGVEGEPKR</sequence>
<protein>
    <submittedName>
        <fullName evidence="6">Lipopolysaccharide ABC transporter, ATP-binding protein LptB</fullName>
    </submittedName>
</protein>
<accession>A0A2Z4Y2M8</accession>
<keyword evidence="2" id="KW-0547">Nucleotide-binding</keyword>
<dbReference type="Pfam" id="PF00005">
    <property type="entry name" value="ABC_tran"/>
    <property type="match status" value="1"/>
</dbReference>
<dbReference type="FunFam" id="3.40.50.300:FF:000151">
    <property type="entry name" value="Lipopolysaccharide ABC transporter ATP-binding protein"/>
    <property type="match status" value="1"/>
</dbReference>
<dbReference type="GO" id="GO:0005524">
    <property type="term" value="F:ATP binding"/>
    <property type="evidence" value="ECO:0007669"/>
    <property type="project" value="UniProtKB-KW"/>
</dbReference>
<dbReference type="InterPro" id="IPR003593">
    <property type="entry name" value="AAA+_ATPase"/>
</dbReference>
<dbReference type="GO" id="GO:0016887">
    <property type="term" value="F:ATP hydrolysis activity"/>
    <property type="evidence" value="ECO:0007669"/>
    <property type="project" value="InterPro"/>
</dbReference>
<evidence type="ECO:0000256" key="2">
    <source>
        <dbReference type="ARBA" id="ARBA00022741"/>
    </source>
</evidence>
<dbReference type="PROSITE" id="PS00211">
    <property type="entry name" value="ABC_TRANSPORTER_1"/>
    <property type="match status" value="1"/>
</dbReference>
<dbReference type="AlphaFoldDB" id="A0A2Z4Y2M8"/>
<keyword evidence="1" id="KW-0813">Transport</keyword>
<feature type="region of interest" description="Disordered" evidence="4">
    <location>
        <begin position="251"/>
        <end position="272"/>
    </location>
</feature>
<dbReference type="SUPFAM" id="SSF52540">
    <property type="entry name" value="P-loop containing nucleoside triphosphate hydrolases"/>
    <property type="match status" value="1"/>
</dbReference>
<dbReference type="PROSITE" id="PS50893">
    <property type="entry name" value="ABC_TRANSPORTER_2"/>
    <property type="match status" value="1"/>
</dbReference>
<dbReference type="CDD" id="cd03218">
    <property type="entry name" value="ABC_YhbG"/>
    <property type="match status" value="1"/>
</dbReference>
<dbReference type="KEGG" id="schv:BRCON_0215"/>
<dbReference type="InterPro" id="IPR027417">
    <property type="entry name" value="P-loop_NTPase"/>
</dbReference>
<evidence type="ECO:0000256" key="1">
    <source>
        <dbReference type="ARBA" id="ARBA00022448"/>
    </source>
</evidence>
<dbReference type="PANTHER" id="PTHR45772">
    <property type="entry name" value="CONSERVED COMPONENT OF ABC TRANSPORTER FOR NATURAL AMINO ACIDS-RELATED"/>
    <property type="match status" value="1"/>
</dbReference>
<dbReference type="Proteomes" id="UP000262583">
    <property type="component" value="Chromosome"/>
</dbReference>
<dbReference type="PANTHER" id="PTHR45772:SF10">
    <property type="entry name" value="LIPOPOLYSACCHARIDE EXPORT SYSTEM ATP-BINDING PROTEIN LPTB"/>
    <property type="match status" value="1"/>
</dbReference>
<dbReference type="InterPro" id="IPR017871">
    <property type="entry name" value="ABC_transporter-like_CS"/>
</dbReference>
<evidence type="ECO:0000259" key="5">
    <source>
        <dbReference type="PROSITE" id="PS50893"/>
    </source>
</evidence>
<evidence type="ECO:0000256" key="3">
    <source>
        <dbReference type="ARBA" id="ARBA00022840"/>
    </source>
</evidence>
<dbReference type="InterPro" id="IPR051120">
    <property type="entry name" value="ABC_AA/LPS_Transport"/>
</dbReference>
<dbReference type="InterPro" id="IPR030921">
    <property type="entry name" value="LPS_export_LptB"/>
</dbReference>
<evidence type="ECO:0000313" key="6">
    <source>
        <dbReference type="EMBL" id="AXA34992.1"/>
    </source>
</evidence>